<feature type="signal peptide" evidence="1">
    <location>
        <begin position="1"/>
        <end position="23"/>
    </location>
</feature>
<protein>
    <recommendedName>
        <fullName evidence="4">DUF4189 domain-containing protein</fullName>
    </recommendedName>
</protein>
<name>A0A1N6ILU1_9RHOB</name>
<evidence type="ECO:0000313" key="3">
    <source>
        <dbReference type="Proteomes" id="UP000184932"/>
    </source>
</evidence>
<dbReference type="AlphaFoldDB" id="A0A1N6ILU1"/>
<evidence type="ECO:0008006" key="4">
    <source>
        <dbReference type="Google" id="ProtNLM"/>
    </source>
</evidence>
<organism evidence="2 3">
    <name type="scientific">Vannielia litorea</name>
    <dbReference type="NCBI Taxonomy" id="1217970"/>
    <lineage>
        <taxon>Bacteria</taxon>
        <taxon>Pseudomonadati</taxon>
        <taxon>Pseudomonadota</taxon>
        <taxon>Alphaproteobacteria</taxon>
        <taxon>Rhodobacterales</taxon>
        <taxon>Paracoccaceae</taxon>
        <taxon>Vannielia</taxon>
    </lineage>
</organism>
<dbReference type="RefSeq" id="WP_074258186.1">
    <property type="nucleotide sequence ID" value="NZ_FSRL01000002.1"/>
</dbReference>
<keyword evidence="1" id="KW-0732">Signal</keyword>
<dbReference type="OrthoDB" id="321999at2"/>
<sequence>MTKQISLFAAVAAIAALSFSAVSGLVRGEVAVPAGELVGPSPEALAAAYPQAWSMHKAYTEFGTGPQWHGAFAVGSGGAFGAVSGYADRKVTRADALAHCALWAEDCRIVAEILPVAPLPAAAPTLSGPQAQALIGLQRGHGGHRAFAVDARGHWGRAWGYVSAADAEIKALAECRKAQSDGTPALGPDIACKLVWADG</sequence>
<feature type="chain" id="PRO_5013246829" description="DUF4189 domain-containing protein" evidence="1">
    <location>
        <begin position="24"/>
        <end position="199"/>
    </location>
</feature>
<dbReference type="Proteomes" id="UP000184932">
    <property type="component" value="Unassembled WGS sequence"/>
</dbReference>
<reference evidence="3" key="1">
    <citation type="submission" date="2016-11" db="EMBL/GenBank/DDBJ databases">
        <authorList>
            <person name="Varghese N."/>
            <person name="Submissions S."/>
        </authorList>
    </citation>
    <scope>NUCLEOTIDE SEQUENCE [LARGE SCALE GENOMIC DNA]</scope>
    <source>
        <strain evidence="3">DSM 29440</strain>
    </source>
</reference>
<evidence type="ECO:0000313" key="2">
    <source>
        <dbReference type="EMBL" id="SIO32990.1"/>
    </source>
</evidence>
<accession>A0A1N6ILU1</accession>
<dbReference type="EMBL" id="FSRL01000002">
    <property type="protein sequence ID" value="SIO32990.1"/>
    <property type="molecule type" value="Genomic_DNA"/>
</dbReference>
<evidence type="ECO:0000256" key="1">
    <source>
        <dbReference type="SAM" id="SignalP"/>
    </source>
</evidence>
<gene>
    <name evidence="2" type="ORF">SAMN05444002_4052</name>
</gene>
<keyword evidence="3" id="KW-1185">Reference proteome</keyword>
<proteinExistence type="predicted"/>